<proteinExistence type="predicted"/>
<accession>A0ABV8ATG9</accession>
<protein>
    <submittedName>
        <fullName evidence="1">Four helix bundle protein</fullName>
    </submittedName>
</protein>
<organism evidence="1 2">
    <name type="scientific">Algoriphagus namhaensis</name>
    <dbReference type="NCBI Taxonomy" id="915353"/>
    <lineage>
        <taxon>Bacteria</taxon>
        <taxon>Pseudomonadati</taxon>
        <taxon>Bacteroidota</taxon>
        <taxon>Cytophagia</taxon>
        <taxon>Cytophagales</taxon>
        <taxon>Cyclobacteriaceae</taxon>
        <taxon>Algoriphagus</taxon>
    </lineage>
</organism>
<name>A0ABV8ATG9_9BACT</name>
<dbReference type="Pfam" id="PF05635">
    <property type="entry name" value="23S_rRNA_IVP"/>
    <property type="match status" value="1"/>
</dbReference>
<dbReference type="SUPFAM" id="SSF158446">
    <property type="entry name" value="IVS-encoded protein-like"/>
    <property type="match status" value="1"/>
</dbReference>
<dbReference type="PANTHER" id="PTHR38471:SF2">
    <property type="entry name" value="FOUR HELIX BUNDLE PROTEIN"/>
    <property type="match status" value="1"/>
</dbReference>
<reference evidence="2" key="1">
    <citation type="journal article" date="2019" name="Int. J. Syst. Evol. Microbiol.">
        <title>The Global Catalogue of Microorganisms (GCM) 10K type strain sequencing project: providing services to taxonomists for standard genome sequencing and annotation.</title>
        <authorList>
            <consortium name="The Broad Institute Genomics Platform"/>
            <consortium name="The Broad Institute Genome Sequencing Center for Infectious Disease"/>
            <person name="Wu L."/>
            <person name="Ma J."/>
        </authorList>
    </citation>
    <scope>NUCLEOTIDE SEQUENCE [LARGE SCALE GENOMIC DNA]</scope>
    <source>
        <strain evidence="2">CCUG 60523</strain>
    </source>
</reference>
<dbReference type="PIRSF" id="PIRSF035652">
    <property type="entry name" value="CHP02436"/>
    <property type="match status" value="1"/>
</dbReference>
<sequence length="120" mass="13825">MENPIQKRTMHFAEKIIAAYLFLRENKHYRLADQLVGAGTSIGTNVSEAQVAHSKLDFIAKLTIANKEAKETQYWLNLLDREGLLLDFQEMKFLKQEIGEIILILNSIIIKSRQNLNPKK</sequence>
<comment type="caution">
    <text evidence="1">The sequence shown here is derived from an EMBL/GenBank/DDBJ whole genome shotgun (WGS) entry which is preliminary data.</text>
</comment>
<dbReference type="NCBIfam" id="TIGR02436">
    <property type="entry name" value="four helix bundle protein"/>
    <property type="match status" value="1"/>
</dbReference>
<gene>
    <name evidence="1" type="ORF">ACFOSV_11960</name>
</gene>
<dbReference type="RefSeq" id="WP_377906249.1">
    <property type="nucleotide sequence ID" value="NZ_JBHRZS010000007.1"/>
</dbReference>
<evidence type="ECO:0000313" key="1">
    <source>
        <dbReference type="EMBL" id="MFC3880900.1"/>
    </source>
</evidence>
<evidence type="ECO:0000313" key="2">
    <source>
        <dbReference type="Proteomes" id="UP001595805"/>
    </source>
</evidence>
<keyword evidence="2" id="KW-1185">Reference proteome</keyword>
<dbReference type="InterPro" id="IPR036583">
    <property type="entry name" value="23S_rRNA_IVS_sf"/>
</dbReference>
<dbReference type="PANTHER" id="PTHR38471">
    <property type="entry name" value="FOUR HELIX BUNDLE PROTEIN"/>
    <property type="match status" value="1"/>
</dbReference>
<dbReference type="Proteomes" id="UP001595805">
    <property type="component" value="Unassembled WGS sequence"/>
</dbReference>
<dbReference type="InterPro" id="IPR012657">
    <property type="entry name" value="23S_rRNA-intervening_sequence"/>
</dbReference>
<dbReference type="Gene3D" id="1.20.1440.60">
    <property type="entry name" value="23S rRNA-intervening sequence"/>
    <property type="match status" value="1"/>
</dbReference>
<dbReference type="EMBL" id="JBHRZS010000007">
    <property type="protein sequence ID" value="MFC3880900.1"/>
    <property type="molecule type" value="Genomic_DNA"/>
</dbReference>